<sequence length="196" mass="22005">MSNLITECEQLVNTGIPNEFNEADATMIGEAPARLVEWGSVSLWGQHTGTGDKSVNLRMPGILAWLKTLAASGTGPADEYNSVRYKFISSTLLPAALDHGRIMPTHEPQPRQRLRHDQPGLEPLRSAHGERGGLGMFMMKHLIGRPPVTTECFFSPSHRRLFRSFQLSLHSQPCFFTLEKPFFGYTLLFPQYIVHN</sequence>
<feature type="compositionally biased region" description="Basic and acidic residues" evidence="1">
    <location>
        <begin position="115"/>
        <end position="126"/>
    </location>
</feature>
<name>A0A6A5VUC8_9PLEO</name>
<reference evidence="2" key="1">
    <citation type="journal article" date="2020" name="Stud. Mycol.">
        <title>101 Dothideomycetes genomes: a test case for predicting lifestyles and emergence of pathogens.</title>
        <authorList>
            <person name="Haridas S."/>
            <person name="Albert R."/>
            <person name="Binder M."/>
            <person name="Bloem J."/>
            <person name="Labutti K."/>
            <person name="Salamov A."/>
            <person name="Andreopoulos B."/>
            <person name="Baker S."/>
            <person name="Barry K."/>
            <person name="Bills G."/>
            <person name="Bluhm B."/>
            <person name="Cannon C."/>
            <person name="Castanera R."/>
            <person name="Culley D."/>
            <person name="Daum C."/>
            <person name="Ezra D."/>
            <person name="Gonzalez J."/>
            <person name="Henrissat B."/>
            <person name="Kuo A."/>
            <person name="Liang C."/>
            <person name="Lipzen A."/>
            <person name="Lutzoni F."/>
            <person name="Magnuson J."/>
            <person name="Mondo S."/>
            <person name="Nolan M."/>
            <person name="Ohm R."/>
            <person name="Pangilinan J."/>
            <person name="Park H.-J."/>
            <person name="Ramirez L."/>
            <person name="Alfaro M."/>
            <person name="Sun H."/>
            <person name="Tritt A."/>
            <person name="Yoshinaga Y."/>
            <person name="Zwiers L.-H."/>
            <person name="Turgeon B."/>
            <person name="Goodwin S."/>
            <person name="Spatafora J."/>
            <person name="Crous P."/>
            <person name="Grigoriev I."/>
        </authorList>
    </citation>
    <scope>NUCLEOTIDE SEQUENCE</scope>
    <source>
        <strain evidence="2">CBS 123094</strain>
    </source>
</reference>
<protein>
    <submittedName>
        <fullName evidence="2">Uncharacterized protein</fullName>
    </submittedName>
</protein>
<organism evidence="2 3">
    <name type="scientific">Amniculicola lignicola CBS 123094</name>
    <dbReference type="NCBI Taxonomy" id="1392246"/>
    <lineage>
        <taxon>Eukaryota</taxon>
        <taxon>Fungi</taxon>
        <taxon>Dikarya</taxon>
        <taxon>Ascomycota</taxon>
        <taxon>Pezizomycotina</taxon>
        <taxon>Dothideomycetes</taxon>
        <taxon>Pleosporomycetidae</taxon>
        <taxon>Pleosporales</taxon>
        <taxon>Amniculicolaceae</taxon>
        <taxon>Amniculicola</taxon>
    </lineage>
</organism>
<evidence type="ECO:0000313" key="2">
    <source>
        <dbReference type="EMBL" id="KAF1993392.1"/>
    </source>
</evidence>
<feature type="region of interest" description="Disordered" evidence="1">
    <location>
        <begin position="104"/>
        <end position="126"/>
    </location>
</feature>
<proteinExistence type="predicted"/>
<evidence type="ECO:0000313" key="3">
    <source>
        <dbReference type="Proteomes" id="UP000799779"/>
    </source>
</evidence>
<accession>A0A6A5VUC8</accession>
<keyword evidence="3" id="KW-1185">Reference proteome</keyword>
<dbReference type="Proteomes" id="UP000799779">
    <property type="component" value="Unassembled WGS sequence"/>
</dbReference>
<dbReference type="AlphaFoldDB" id="A0A6A5VUC8"/>
<gene>
    <name evidence="2" type="ORF">P154DRAFT_527805</name>
</gene>
<evidence type="ECO:0000256" key="1">
    <source>
        <dbReference type="SAM" id="MobiDB-lite"/>
    </source>
</evidence>
<dbReference type="EMBL" id="ML977708">
    <property type="protein sequence ID" value="KAF1993392.1"/>
    <property type="molecule type" value="Genomic_DNA"/>
</dbReference>
<dbReference type="OrthoDB" id="3786353at2759"/>